<keyword evidence="1" id="KW-0812">Transmembrane</keyword>
<gene>
    <name evidence="2" type="ORF">AM571_CH02840</name>
</gene>
<proteinExistence type="predicted"/>
<evidence type="ECO:0000313" key="2">
    <source>
        <dbReference type="EMBL" id="APO75644.1"/>
    </source>
</evidence>
<protein>
    <submittedName>
        <fullName evidence="2">Branched-chain amino acid transporter AzlD family protein</fullName>
    </submittedName>
</protein>
<evidence type="ECO:0000313" key="3">
    <source>
        <dbReference type="Proteomes" id="UP000185109"/>
    </source>
</evidence>
<dbReference type="Proteomes" id="UP000185109">
    <property type="component" value="Chromosome"/>
</dbReference>
<dbReference type="AlphaFoldDB" id="A0A1L5P663"/>
<dbReference type="EMBL" id="CP017241">
    <property type="protein sequence ID" value="APO75644.1"/>
    <property type="molecule type" value="Genomic_DNA"/>
</dbReference>
<sequence length="101" mass="10390">MTVDFSTLVAIIAMAAATVLTRLSGLVLVWHVSFEKSRRKVIESIPPAVLMAVVAPTAFATGIAESIACAVTAIAALRLPMLVSVALGVLCVALLRAATGE</sequence>
<feature type="transmembrane region" description="Helical" evidence="1">
    <location>
        <begin position="81"/>
        <end position="99"/>
    </location>
</feature>
<keyword evidence="1" id="KW-1133">Transmembrane helix</keyword>
<evidence type="ECO:0000256" key="1">
    <source>
        <dbReference type="SAM" id="Phobius"/>
    </source>
</evidence>
<feature type="transmembrane region" description="Helical" evidence="1">
    <location>
        <begin position="6"/>
        <end position="29"/>
    </location>
</feature>
<feature type="transmembrane region" description="Helical" evidence="1">
    <location>
        <begin position="49"/>
        <end position="75"/>
    </location>
</feature>
<dbReference type="InterPro" id="IPR008407">
    <property type="entry name" value="Brnchd-chn_aa_trnsp_AzlD"/>
</dbReference>
<dbReference type="Pfam" id="PF05437">
    <property type="entry name" value="AzlD"/>
    <property type="match status" value="1"/>
</dbReference>
<keyword evidence="1" id="KW-0472">Membrane</keyword>
<accession>A0A1L5P663</accession>
<dbReference type="RefSeq" id="WP_074061950.1">
    <property type="nucleotide sequence ID" value="NZ_CP017241.1"/>
</dbReference>
<reference evidence="2 3" key="1">
    <citation type="submission" date="2016-09" db="EMBL/GenBank/DDBJ databases">
        <title>The complete genome sequences of Rhizobium gallicum, symbiovars gallicum and phaseoli, symbionts associated to common bean (Phaseolus vulgaris).</title>
        <authorList>
            <person name="Bustos P."/>
            <person name="Santamaria R.I."/>
            <person name="Perez-Carrascal O.M."/>
            <person name="Juarez S."/>
            <person name="Lozano L."/>
            <person name="Martinez-Flores I."/>
            <person name="Martinez-Romero E."/>
            <person name="Cevallos M."/>
            <person name="Romero D."/>
            <person name="Davila G."/>
            <person name="Gonzalez V."/>
        </authorList>
    </citation>
    <scope>NUCLEOTIDE SEQUENCE [LARGE SCALE GENOMIC DNA]</scope>
    <source>
        <strain evidence="2 3">8C-3</strain>
    </source>
</reference>
<organism evidence="2 3">
    <name type="scientific">Rhizobium etli 8C-3</name>
    <dbReference type="NCBI Taxonomy" id="538025"/>
    <lineage>
        <taxon>Bacteria</taxon>
        <taxon>Pseudomonadati</taxon>
        <taxon>Pseudomonadota</taxon>
        <taxon>Alphaproteobacteria</taxon>
        <taxon>Hyphomicrobiales</taxon>
        <taxon>Rhizobiaceae</taxon>
        <taxon>Rhizobium/Agrobacterium group</taxon>
        <taxon>Rhizobium</taxon>
    </lineage>
</organism>
<name>A0A1L5P663_RHIET</name>